<dbReference type="InterPro" id="IPR048395">
    <property type="entry name" value="Glyco_hydro_31_C"/>
</dbReference>
<accession>A0A0F7FCG3</accession>
<evidence type="ECO:0000256" key="4">
    <source>
        <dbReference type="RuleBase" id="RU361185"/>
    </source>
</evidence>
<dbReference type="InterPro" id="IPR025887">
    <property type="entry name" value="Glyco_hydro_31_N_dom"/>
</dbReference>
<evidence type="ECO:0000256" key="1">
    <source>
        <dbReference type="ARBA" id="ARBA00007806"/>
    </source>
</evidence>
<evidence type="ECO:0000256" key="2">
    <source>
        <dbReference type="ARBA" id="ARBA00022801"/>
    </source>
</evidence>
<dbReference type="InterPro" id="IPR013780">
    <property type="entry name" value="Glyco_hydro_b"/>
</dbReference>
<dbReference type="Pfam" id="PF17137">
    <property type="entry name" value="DUF5110"/>
    <property type="match status" value="1"/>
</dbReference>
<evidence type="ECO:0000256" key="3">
    <source>
        <dbReference type="ARBA" id="ARBA00023295"/>
    </source>
</evidence>
<dbReference type="GO" id="GO:0030246">
    <property type="term" value="F:carbohydrate binding"/>
    <property type="evidence" value="ECO:0007669"/>
    <property type="project" value="InterPro"/>
</dbReference>
<dbReference type="OrthoDB" id="176168at2"/>
<dbReference type="HOGENOM" id="CLU_000631_7_2_9"/>
<dbReference type="PATRIC" id="fig|1333534.5.peg.4227"/>
<dbReference type="CDD" id="cd14752">
    <property type="entry name" value="GH31_N"/>
    <property type="match status" value="1"/>
</dbReference>
<organism evidence="10 11">
    <name type="scientific">Paenibacillus durus ATCC 35681</name>
    <dbReference type="NCBI Taxonomy" id="1333534"/>
    <lineage>
        <taxon>Bacteria</taxon>
        <taxon>Bacillati</taxon>
        <taxon>Bacillota</taxon>
        <taxon>Bacilli</taxon>
        <taxon>Bacillales</taxon>
        <taxon>Paenibacillaceae</taxon>
        <taxon>Paenibacillus</taxon>
    </lineage>
</organism>
<evidence type="ECO:0000259" key="9">
    <source>
        <dbReference type="Pfam" id="PF21365"/>
    </source>
</evidence>
<dbReference type="InterPro" id="IPR011013">
    <property type="entry name" value="Gal_mutarotase_sf_dom"/>
</dbReference>
<dbReference type="CDD" id="cd06604">
    <property type="entry name" value="GH31_glucosidase_II_MalA"/>
    <property type="match status" value="1"/>
</dbReference>
<reference evidence="10 11" key="1">
    <citation type="submission" date="2015-03" db="EMBL/GenBank/DDBJ databases">
        <authorList>
            <person name="Abdul Halim M."/>
        </authorList>
    </citation>
    <scope>NUCLEOTIDE SEQUENCE [LARGE SCALE GENOMIC DNA]</scope>
    <source>
        <strain evidence="10 11">ATCC 35681</strain>
    </source>
</reference>
<feature type="domain" description="DUF5110" evidence="8">
    <location>
        <begin position="741"/>
        <end position="809"/>
    </location>
</feature>
<proteinExistence type="inferred from homology"/>
<dbReference type="Gene3D" id="2.60.40.1760">
    <property type="entry name" value="glycosyl hydrolase (family 31)"/>
    <property type="match status" value="1"/>
</dbReference>
<feature type="domain" description="Glycoside hydrolase family 31 N-terminal" evidence="7">
    <location>
        <begin position="76"/>
        <end position="236"/>
    </location>
</feature>
<dbReference type="EMBL" id="CP011114">
    <property type="protein sequence ID" value="AKG36414.1"/>
    <property type="molecule type" value="Genomic_DNA"/>
</dbReference>
<dbReference type="SUPFAM" id="SSF51011">
    <property type="entry name" value="Glycosyl hydrolase domain"/>
    <property type="match status" value="1"/>
</dbReference>
<dbReference type="GO" id="GO:0004553">
    <property type="term" value="F:hydrolase activity, hydrolyzing O-glycosyl compounds"/>
    <property type="evidence" value="ECO:0007669"/>
    <property type="project" value="InterPro"/>
</dbReference>
<feature type="chain" id="PRO_5039053417" evidence="5">
    <location>
        <begin position="30"/>
        <end position="869"/>
    </location>
</feature>
<reference evidence="10 11" key="2">
    <citation type="journal article" date="2016" name="Genome Announc.">
        <title>Genome Sequence of a Gram-Positive Diazotroph, Paenibacillus durus Type Strain ATCC 35681.</title>
        <authorList>
            <person name="Halim M.A."/>
            <person name="Rahman A.Y."/>
            <person name="Sim K.S."/>
            <person name="Yam H.C."/>
            <person name="Rahim A.A."/>
            <person name="Ghazali A.H."/>
            <person name="Najimudin N."/>
        </authorList>
    </citation>
    <scope>NUCLEOTIDE SEQUENCE [LARGE SCALE GENOMIC DNA]</scope>
    <source>
        <strain evidence="10 11">ATCC 35681</strain>
    </source>
</reference>
<protein>
    <submittedName>
        <fullName evidence="10">Alpha-glucosidase</fullName>
    </submittedName>
</protein>
<dbReference type="Pfam" id="PF01055">
    <property type="entry name" value="Glyco_hydro_31_2nd"/>
    <property type="match status" value="1"/>
</dbReference>
<dbReference type="InterPro" id="IPR030458">
    <property type="entry name" value="Glyco_hydro_31_AS"/>
</dbReference>
<dbReference type="Gene3D" id="2.60.40.1180">
    <property type="entry name" value="Golgi alpha-mannosidase II"/>
    <property type="match status" value="2"/>
</dbReference>
<evidence type="ECO:0000259" key="8">
    <source>
        <dbReference type="Pfam" id="PF17137"/>
    </source>
</evidence>
<dbReference type="PANTHER" id="PTHR22762">
    <property type="entry name" value="ALPHA-GLUCOSIDASE"/>
    <property type="match status" value="1"/>
</dbReference>
<dbReference type="Pfam" id="PF13802">
    <property type="entry name" value="Gal_mutarotas_2"/>
    <property type="match status" value="1"/>
</dbReference>
<dbReference type="InterPro" id="IPR017853">
    <property type="entry name" value="GH"/>
</dbReference>
<keyword evidence="2 4" id="KW-0378">Hydrolase</keyword>
<name>A0A0F7FCG3_PAEDU</name>
<evidence type="ECO:0000259" key="6">
    <source>
        <dbReference type="Pfam" id="PF01055"/>
    </source>
</evidence>
<dbReference type="Gene3D" id="3.20.20.80">
    <property type="entry name" value="Glycosidases"/>
    <property type="match status" value="2"/>
</dbReference>
<evidence type="ECO:0000259" key="7">
    <source>
        <dbReference type="Pfam" id="PF13802"/>
    </source>
</evidence>
<keyword evidence="5" id="KW-0732">Signal</keyword>
<dbReference type="Pfam" id="PF21365">
    <property type="entry name" value="Glyco_hydro_31_3rd"/>
    <property type="match status" value="1"/>
</dbReference>
<evidence type="ECO:0000313" key="10">
    <source>
        <dbReference type="EMBL" id="AKG36414.1"/>
    </source>
</evidence>
<dbReference type="AlphaFoldDB" id="A0A0F7FCG3"/>
<sequence>MKLTKKLSPIILATTVLLSGSTLSQLYLAQPVYADMQPHDERPLVKSNLQKPMTVQSVEKLENGVKLNLGEQEAYIRMLTSDMSKVSLLPKGEKEYTSVGIAKKDWPTPKKLKVVENNENIVITTDSLTVDIKKSPFGVKYMDKDGNVINEDAEQGVGYENGKPYVFKKTDNSENFYGFGEKASGLNHRGDEIGVWHQDPYPYESKYGYSSIPFFIGLKDKKAYGILFDNTWRSYYNLAKESDDYYYFYADGGKLTYYFFNGPEIKDVVDRYTDLTGKIEMPPEWALGFHQASWGYHQSDVEEVARTYREKKIPADNLFLDIEWMNDYKNFEWGENFPNPDGLNKLMDELNFHHTTIIDPAIRVPDPGQPEYRPYTEGTQKDLWVKNPDGSNFLGKVWPWGVPSKSVFPNFLKKETRDWWALQQKAMFDKGVDGIWNDMNEPVNFSEEDHWTLPLDKIFEADDGSKKTHEEVHNIYAHLEDEATHDAFKLLKPNVRPFVLSRAVFTGTQRYTATWTGDNHSTWEHLKLTMSQNANSGLAGYPFIGNDIGGFSKNAYLGEKATPELFARWVELGAFTPLARDHYNNDGKSPATTESYMQRQEPWQFGKEVEDISRKYISLRYELMPYLYNAFKRAHDTGNLIQQPLVFQFQDDPNTYNIEDQVMFGDSIMIAPVVTQGATSRSVYFPAGARWVDYWTGEEFEGGQSIMKQADLGTLPIYVKQDSIIPRREVQQYTGEKKLTNLTLDTYLNNDASYSFYEDDASTEDYTRGEFNVTDFHVEKKGNHIEFEQYKKAQNFASDIQSYTLKLHGAEEPKKVQAAENKYSRAGSIEELNQQERAYYFDAKENVLYVKIPVNENHKVNIQTNFGNN</sequence>
<dbReference type="RefSeq" id="WP_025694309.1">
    <property type="nucleotide sequence ID" value="NZ_ASQQ01000106.1"/>
</dbReference>
<comment type="similarity">
    <text evidence="1 4">Belongs to the glycosyl hydrolase 31 family.</text>
</comment>
<gene>
    <name evidence="10" type="ORF">VK70_19225</name>
</gene>
<feature type="domain" description="Glycoside hydrolase family 31 TIM barrel" evidence="6">
    <location>
        <begin position="280"/>
        <end position="629"/>
    </location>
</feature>
<dbReference type="PROSITE" id="PS00129">
    <property type="entry name" value="GLYCOSYL_HYDROL_F31_1"/>
    <property type="match status" value="1"/>
</dbReference>
<dbReference type="SUPFAM" id="SSF74650">
    <property type="entry name" value="Galactose mutarotase-like"/>
    <property type="match status" value="1"/>
</dbReference>
<dbReference type="PANTHER" id="PTHR22762:SF166">
    <property type="entry name" value="ALPHA-GLUCOSIDASE"/>
    <property type="match status" value="1"/>
</dbReference>
<keyword evidence="3 4" id="KW-0326">Glycosidase</keyword>
<evidence type="ECO:0000256" key="5">
    <source>
        <dbReference type="SAM" id="SignalP"/>
    </source>
</evidence>
<dbReference type="Proteomes" id="UP000034189">
    <property type="component" value="Chromosome"/>
</dbReference>
<feature type="domain" description="Glycosyl hydrolase family 31 C-terminal" evidence="9">
    <location>
        <begin position="640"/>
        <end position="725"/>
    </location>
</feature>
<evidence type="ECO:0000313" key="11">
    <source>
        <dbReference type="Proteomes" id="UP000034189"/>
    </source>
</evidence>
<dbReference type="SUPFAM" id="SSF51445">
    <property type="entry name" value="(Trans)glycosidases"/>
    <property type="match status" value="1"/>
</dbReference>
<dbReference type="InterPro" id="IPR000322">
    <property type="entry name" value="Glyco_hydro_31_TIM"/>
</dbReference>
<feature type="signal peptide" evidence="5">
    <location>
        <begin position="1"/>
        <end position="29"/>
    </location>
</feature>
<dbReference type="GO" id="GO:0005975">
    <property type="term" value="P:carbohydrate metabolic process"/>
    <property type="evidence" value="ECO:0007669"/>
    <property type="project" value="InterPro"/>
</dbReference>
<dbReference type="InterPro" id="IPR033403">
    <property type="entry name" value="DUF5110"/>
</dbReference>